<dbReference type="InterPro" id="IPR021139">
    <property type="entry name" value="NYN"/>
</dbReference>
<feature type="region of interest" description="Disordered" evidence="1">
    <location>
        <begin position="306"/>
        <end position="331"/>
    </location>
</feature>
<sequence>MPGCCGGVPHGPNGWKGSTGFVQYEGIRRILEGIVVERNSLAWVHWEQLGEIVHRGVGKELDFDQLSRVIKEICGLQGHWCGTLAYGDFDRGDYGLQTRLLQVGIQPRHVAAREAGEFHRDAVALELSLDALESVHTLPHITDHLFVGGDISWVPLFRRLTQHGKHIHLCGFQSYTHRALREWAETFTALDHREEITRDRIREAGPQISEGDLEQVIHVLAGMQERLPFVGFGLLQRELTRRYPYRFGFEDILNAAKNEGILEVYKVPNPNNPDFPTTAVRLNREHPLVRETLGAEALNALEELRGFGDGTESPDEDYMDADPGEFDQRDD</sequence>
<gene>
    <name evidence="3" type="ORF">CVV65_14855</name>
</gene>
<dbReference type="Gene3D" id="3.40.50.1010">
    <property type="entry name" value="5'-nuclease"/>
    <property type="match status" value="1"/>
</dbReference>
<dbReference type="GO" id="GO:0004540">
    <property type="term" value="F:RNA nuclease activity"/>
    <property type="evidence" value="ECO:0007669"/>
    <property type="project" value="InterPro"/>
</dbReference>
<name>A0A2K8NCF7_9BACL</name>
<reference evidence="4" key="1">
    <citation type="submission" date="2017-11" db="EMBL/GenBank/DDBJ databases">
        <title>Complete Genome Sequence of Kyrpidia sp. Strain EA-1, a thermophilic, hydrogen-oxidizing Bacterium, isolated from the Azores.</title>
        <authorList>
            <person name="Reiner J.E."/>
            <person name="Lapp C.J."/>
            <person name="Bunk B."/>
            <person name="Gescher J."/>
        </authorList>
    </citation>
    <scope>NUCLEOTIDE SEQUENCE [LARGE SCALE GENOMIC DNA]</scope>
    <source>
        <strain evidence="4">EA-1</strain>
    </source>
</reference>
<accession>A0A2K8NCF7</accession>
<dbReference type="EMBL" id="CP024955">
    <property type="protein sequence ID" value="ATY86052.1"/>
    <property type="molecule type" value="Genomic_DNA"/>
</dbReference>
<evidence type="ECO:0000256" key="1">
    <source>
        <dbReference type="SAM" id="MobiDB-lite"/>
    </source>
</evidence>
<evidence type="ECO:0000313" key="4">
    <source>
        <dbReference type="Proteomes" id="UP000231932"/>
    </source>
</evidence>
<dbReference type="Pfam" id="PF01936">
    <property type="entry name" value="NYN"/>
    <property type="match status" value="1"/>
</dbReference>
<dbReference type="KEGG" id="kyr:CVV65_14855"/>
<dbReference type="Proteomes" id="UP000231932">
    <property type="component" value="Chromosome"/>
</dbReference>
<organism evidence="3 4">
    <name type="scientific">Kyrpidia spormannii</name>
    <dbReference type="NCBI Taxonomy" id="2055160"/>
    <lineage>
        <taxon>Bacteria</taxon>
        <taxon>Bacillati</taxon>
        <taxon>Bacillota</taxon>
        <taxon>Bacilli</taxon>
        <taxon>Bacillales</taxon>
        <taxon>Alicyclobacillaceae</taxon>
        <taxon>Kyrpidia</taxon>
    </lineage>
</organism>
<dbReference type="AlphaFoldDB" id="A0A2K8NCF7"/>
<feature type="domain" description="NYN" evidence="2">
    <location>
        <begin position="59"/>
        <end position="190"/>
    </location>
</feature>
<proteinExistence type="predicted"/>
<keyword evidence="4" id="KW-1185">Reference proteome</keyword>
<evidence type="ECO:0000259" key="2">
    <source>
        <dbReference type="Pfam" id="PF01936"/>
    </source>
</evidence>
<feature type="compositionally biased region" description="Acidic residues" evidence="1">
    <location>
        <begin position="312"/>
        <end position="331"/>
    </location>
</feature>
<evidence type="ECO:0000313" key="3">
    <source>
        <dbReference type="EMBL" id="ATY86052.1"/>
    </source>
</evidence>
<protein>
    <recommendedName>
        <fullName evidence="2">NYN domain-containing protein</fullName>
    </recommendedName>
</protein>